<dbReference type="Proteomes" id="UP000015102">
    <property type="component" value="Unassembled WGS sequence"/>
</dbReference>
<keyword evidence="3" id="KW-1185">Reference proteome</keyword>
<evidence type="ECO:0000313" key="2">
    <source>
        <dbReference type="EnsemblMetazoa" id="MESCA003304-PA"/>
    </source>
</evidence>
<keyword evidence="1" id="KW-0812">Transmembrane</keyword>
<keyword evidence="1" id="KW-1133">Transmembrane helix</keyword>
<accession>T1GIM2</accession>
<feature type="transmembrane region" description="Helical" evidence="1">
    <location>
        <begin position="18"/>
        <end position="37"/>
    </location>
</feature>
<evidence type="ECO:0000256" key="1">
    <source>
        <dbReference type="SAM" id="Phobius"/>
    </source>
</evidence>
<proteinExistence type="predicted"/>
<name>T1GIM2_MEGSC</name>
<dbReference type="EnsemblMetazoa" id="MESCA003304-RA">
    <property type="protein sequence ID" value="MESCA003304-PA"/>
    <property type="gene ID" value="MESCA003304"/>
</dbReference>
<organism evidence="2 3">
    <name type="scientific">Megaselia scalaris</name>
    <name type="common">Humpbacked fly</name>
    <name type="synonym">Phora scalaris</name>
    <dbReference type="NCBI Taxonomy" id="36166"/>
    <lineage>
        <taxon>Eukaryota</taxon>
        <taxon>Metazoa</taxon>
        <taxon>Ecdysozoa</taxon>
        <taxon>Arthropoda</taxon>
        <taxon>Hexapoda</taxon>
        <taxon>Insecta</taxon>
        <taxon>Pterygota</taxon>
        <taxon>Neoptera</taxon>
        <taxon>Endopterygota</taxon>
        <taxon>Diptera</taxon>
        <taxon>Brachycera</taxon>
        <taxon>Muscomorpha</taxon>
        <taxon>Platypezoidea</taxon>
        <taxon>Phoridae</taxon>
        <taxon>Megaseliini</taxon>
        <taxon>Megaselia</taxon>
    </lineage>
</organism>
<reference evidence="3" key="1">
    <citation type="submission" date="2013-02" db="EMBL/GenBank/DDBJ databases">
        <authorList>
            <person name="Hughes D."/>
        </authorList>
    </citation>
    <scope>NUCLEOTIDE SEQUENCE</scope>
    <source>
        <strain>Durham</strain>
        <strain evidence="3">NC isolate 2 -- Noor lab</strain>
    </source>
</reference>
<keyword evidence="1" id="KW-0472">Membrane</keyword>
<dbReference type="AlphaFoldDB" id="T1GIM2"/>
<sequence>PYRVNFAIKIEGKRKNHILFLFNCFLFPIFILCAKFFYFEKIVEIKSEFLYFVNCLIEWRLVLIPRPTMQLQSLRVSEVSLLVKQTKQPLLLEQRQLLVQHQRQQLQH</sequence>
<evidence type="ECO:0000313" key="3">
    <source>
        <dbReference type="Proteomes" id="UP000015102"/>
    </source>
</evidence>
<dbReference type="HOGENOM" id="CLU_2203569_0_0_1"/>
<protein>
    <submittedName>
        <fullName evidence="2">Uncharacterized protein</fullName>
    </submittedName>
</protein>
<dbReference type="EMBL" id="CAQQ02140998">
    <property type="status" value="NOT_ANNOTATED_CDS"/>
    <property type="molecule type" value="Genomic_DNA"/>
</dbReference>
<reference evidence="2" key="2">
    <citation type="submission" date="2015-06" db="UniProtKB">
        <authorList>
            <consortium name="EnsemblMetazoa"/>
        </authorList>
    </citation>
    <scope>IDENTIFICATION</scope>
</reference>